<dbReference type="GO" id="GO:0003677">
    <property type="term" value="F:DNA binding"/>
    <property type="evidence" value="ECO:0007669"/>
    <property type="project" value="UniProtKB-KW"/>
</dbReference>
<dbReference type="InterPro" id="IPR002577">
    <property type="entry name" value="HTH_HxlR"/>
</dbReference>
<dbReference type="InterPro" id="IPR036388">
    <property type="entry name" value="WH-like_DNA-bd_sf"/>
</dbReference>
<dbReference type="EMBL" id="DXEU01000060">
    <property type="protein sequence ID" value="HIX51860.1"/>
    <property type="molecule type" value="Genomic_DNA"/>
</dbReference>
<dbReference type="AlphaFoldDB" id="A0A9D1W3A1"/>
<dbReference type="Gene3D" id="1.10.10.10">
    <property type="entry name" value="Winged helix-like DNA-binding domain superfamily/Winged helix DNA-binding domain"/>
    <property type="match status" value="1"/>
</dbReference>
<evidence type="ECO:0000313" key="6">
    <source>
        <dbReference type="Proteomes" id="UP000886780"/>
    </source>
</evidence>
<comment type="caution">
    <text evidence="5">The sequence shown here is derived from an EMBL/GenBank/DDBJ whole genome shotgun (WGS) entry which is preliminary data.</text>
</comment>
<dbReference type="InterPro" id="IPR036390">
    <property type="entry name" value="WH_DNA-bd_sf"/>
</dbReference>
<protein>
    <submittedName>
        <fullName evidence="5">Helix-turn-helix transcriptional regulator</fullName>
    </submittedName>
</protein>
<gene>
    <name evidence="5" type="ORF">IAA28_03510</name>
</gene>
<name>A0A9D1W3A1_9FIRM</name>
<evidence type="ECO:0000256" key="3">
    <source>
        <dbReference type="ARBA" id="ARBA00023163"/>
    </source>
</evidence>
<evidence type="ECO:0000256" key="2">
    <source>
        <dbReference type="ARBA" id="ARBA00023125"/>
    </source>
</evidence>
<keyword evidence="3" id="KW-0804">Transcription</keyword>
<dbReference type="Pfam" id="PF01638">
    <property type="entry name" value="HxlR"/>
    <property type="match status" value="1"/>
</dbReference>
<evidence type="ECO:0000256" key="1">
    <source>
        <dbReference type="ARBA" id="ARBA00023015"/>
    </source>
</evidence>
<proteinExistence type="predicted"/>
<sequence length="109" mass="12544">MLKREEMPVCDVATTVQVLDSKWKLLIIRDLMTGPKRPVQLLKSLPGLSQKVLTTSLKSMISDGIVEKIDYNTMPPHVEYRLSPLGESLRPVIEAMRRWGKYYKSQLEE</sequence>
<keyword evidence="2" id="KW-0238">DNA-binding</keyword>
<dbReference type="PANTHER" id="PTHR33204">
    <property type="entry name" value="TRANSCRIPTIONAL REGULATOR, MARR FAMILY"/>
    <property type="match status" value="1"/>
</dbReference>
<dbReference type="SUPFAM" id="SSF46785">
    <property type="entry name" value="Winged helix' DNA-binding domain"/>
    <property type="match status" value="1"/>
</dbReference>
<evidence type="ECO:0000259" key="4">
    <source>
        <dbReference type="PROSITE" id="PS51118"/>
    </source>
</evidence>
<dbReference type="Proteomes" id="UP000886780">
    <property type="component" value="Unassembled WGS sequence"/>
</dbReference>
<keyword evidence="1" id="KW-0805">Transcription regulation</keyword>
<reference evidence="5" key="1">
    <citation type="journal article" date="2021" name="PeerJ">
        <title>Extensive microbial diversity within the chicken gut microbiome revealed by metagenomics and culture.</title>
        <authorList>
            <person name="Gilroy R."/>
            <person name="Ravi A."/>
            <person name="Getino M."/>
            <person name="Pursley I."/>
            <person name="Horton D.L."/>
            <person name="Alikhan N.F."/>
            <person name="Baker D."/>
            <person name="Gharbi K."/>
            <person name="Hall N."/>
            <person name="Watson M."/>
            <person name="Adriaenssens E.M."/>
            <person name="Foster-Nyarko E."/>
            <person name="Jarju S."/>
            <person name="Secka A."/>
            <person name="Antonio M."/>
            <person name="Oren A."/>
            <person name="Chaudhuri R.R."/>
            <person name="La Ragione R."/>
            <person name="Hildebrand F."/>
            <person name="Pallen M.J."/>
        </authorList>
    </citation>
    <scope>NUCLEOTIDE SEQUENCE</scope>
    <source>
        <strain evidence="5">ChiGjej4B4-12881</strain>
    </source>
</reference>
<accession>A0A9D1W3A1</accession>
<dbReference type="PROSITE" id="PS51118">
    <property type="entry name" value="HTH_HXLR"/>
    <property type="match status" value="1"/>
</dbReference>
<evidence type="ECO:0000313" key="5">
    <source>
        <dbReference type="EMBL" id="HIX51860.1"/>
    </source>
</evidence>
<feature type="domain" description="HTH hxlR-type" evidence="4">
    <location>
        <begin position="10"/>
        <end position="108"/>
    </location>
</feature>
<organism evidence="5 6">
    <name type="scientific">Candidatus Lachnoclostridium stercoripullorum</name>
    <dbReference type="NCBI Taxonomy" id="2838635"/>
    <lineage>
        <taxon>Bacteria</taxon>
        <taxon>Bacillati</taxon>
        <taxon>Bacillota</taxon>
        <taxon>Clostridia</taxon>
        <taxon>Lachnospirales</taxon>
        <taxon>Lachnospiraceae</taxon>
    </lineage>
</organism>
<dbReference type="PANTHER" id="PTHR33204:SF18">
    <property type="entry name" value="TRANSCRIPTIONAL REGULATORY PROTEIN"/>
    <property type="match status" value="1"/>
</dbReference>
<reference evidence="5" key="2">
    <citation type="submission" date="2021-04" db="EMBL/GenBank/DDBJ databases">
        <authorList>
            <person name="Gilroy R."/>
        </authorList>
    </citation>
    <scope>NUCLEOTIDE SEQUENCE</scope>
    <source>
        <strain evidence="5">ChiGjej4B4-12881</strain>
    </source>
</reference>